<dbReference type="InterPro" id="IPR050252">
    <property type="entry name" value="Beta/Gamma-Crystallin"/>
</dbReference>
<evidence type="ECO:0000256" key="1">
    <source>
        <dbReference type="ARBA" id="ARBA00009646"/>
    </source>
</evidence>
<name>A0A3B1K3T7_ASTMX</name>
<evidence type="ECO:0000313" key="4">
    <source>
        <dbReference type="Ensembl" id="ENSAMXP00000049307.1"/>
    </source>
</evidence>
<feature type="domain" description="Beta/gamma crystallin 'Greek key'" evidence="3">
    <location>
        <begin position="139"/>
        <end position="178"/>
    </location>
</feature>
<comment type="similarity">
    <text evidence="1">Belongs to the beta/gamma-crystallin family.</text>
</comment>
<reference evidence="5" key="2">
    <citation type="journal article" date="2014" name="Nat. Commun.">
        <title>The cavefish genome reveals candidate genes for eye loss.</title>
        <authorList>
            <person name="McGaugh S.E."/>
            <person name="Gross J.B."/>
            <person name="Aken B."/>
            <person name="Blin M."/>
            <person name="Borowsky R."/>
            <person name="Chalopin D."/>
            <person name="Hinaux H."/>
            <person name="Jeffery W.R."/>
            <person name="Keene A."/>
            <person name="Ma L."/>
            <person name="Minx P."/>
            <person name="Murphy D."/>
            <person name="O'Quin K.E."/>
            <person name="Retaux S."/>
            <person name="Rohner N."/>
            <person name="Searle S.M."/>
            <person name="Stahl B.A."/>
            <person name="Tabin C."/>
            <person name="Volff J.N."/>
            <person name="Yoshizawa M."/>
            <person name="Warren W.C."/>
        </authorList>
    </citation>
    <scope>NUCLEOTIDE SEQUENCE [LARGE SCALE GENOMIC DNA]</scope>
    <source>
        <strain evidence="5">female</strain>
    </source>
</reference>
<evidence type="ECO:0000313" key="5">
    <source>
        <dbReference type="Proteomes" id="UP000018467"/>
    </source>
</evidence>
<reference evidence="4" key="4">
    <citation type="submission" date="2025-09" db="UniProtKB">
        <authorList>
            <consortium name="Ensembl"/>
        </authorList>
    </citation>
    <scope>IDENTIFICATION</scope>
</reference>
<dbReference type="PROSITE" id="PS50915">
    <property type="entry name" value="CRYSTALLIN_BETA_GAMMA"/>
    <property type="match status" value="3"/>
</dbReference>
<feature type="domain" description="Beta/gamma crystallin 'Greek key'" evidence="3">
    <location>
        <begin position="54"/>
        <end position="94"/>
    </location>
</feature>
<protein>
    <submittedName>
        <fullName evidence="4">Epidermal differentiation-specific protein-like</fullName>
    </submittedName>
</protein>
<dbReference type="SUPFAM" id="SSF49695">
    <property type="entry name" value="gamma-Crystallin-like"/>
    <property type="match status" value="1"/>
</dbReference>
<accession>A0A3B1K3T7</accession>
<proteinExistence type="inferred from homology"/>
<dbReference type="CDD" id="cd20230">
    <property type="entry name" value="PFM_EP37-like"/>
    <property type="match status" value="1"/>
</dbReference>
<dbReference type="PANTHER" id="PTHR11818">
    <property type="entry name" value="BETA/GAMMA CRYSTALLIN"/>
    <property type="match status" value="1"/>
</dbReference>
<dbReference type="Pfam" id="PF00030">
    <property type="entry name" value="Crystall"/>
    <property type="match status" value="2"/>
</dbReference>
<dbReference type="Gene3D" id="2.170.15.10">
    <property type="entry name" value="Proaerolysin, chain A, domain 3"/>
    <property type="match status" value="1"/>
</dbReference>
<dbReference type="Proteomes" id="UP000018467">
    <property type="component" value="Unassembled WGS sequence"/>
</dbReference>
<dbReference type="GO" id="GO:0002088">
    <property type="term" value="P:lens development in camera-type eye"/>
    <property type="evidence" value="ECO:0007669"/>
    <property type="project" value="TreeGrafter"/>
</dbReference>
<dbReference type="SUPFAM" id="SSF56973">
    <property type="entry name" value="Aerolisin/ETX pore-forming domain"/>
    <property type="match status" value="1"/>
</dbReference>
<dbReference type="Gene3D" id="2.60.20.10">
    <property type="entry name" value="Crystallins"/>
    <property type="match status" value="2"/>
</dbReference>
<evidence type="ECO:0000256" key="2">
    <source>
        <dbReference type="ARBA" id="ARBA00022737"/>
    </source>
</evidence>
<dbReference type="InterPro" id="IPR001064">
    <property type="entry name" value="Beta/gamma_crystallin"/>
</dbReference>
<dbReference type="InParanoid" id="A0A3B1K3T7"/>
<evidence type="ECO:0000259" key="3">
    <source>
        <dbReference type="PROSITE" id="PS50915"/>
    </source>
</evidence>
<dbReference type="GO" id="GO:0007601">
    <property type="term" value="P:visual perception"/>
    <property type="evidence" value="ECO:0007669"/>
    <property type="project" value="TreeGrafter"/>
</dbReference>
<dbReference type="AlphaFoldDB" id="A0A3B1K3T7"/>
<dbReference type="Ensembl" id="ENSAMXT00000050978.1">
    <property type="protein sequence ID" value="ENSAMXP00000049307.1"/>
    <property type="gene ID" value="ENSAMXG00000039523.1"/>
</dbReference>
<reference evidence="4" key="3">
    <citation type="submission" date="2025-08" db="UniProtKB">
        <authorList>
            <consortium name="Ensembl"/>
        </authorList>
    </citation>
    <scope>IDENTIFICATION</scope>
</reference>
<keyword evidence="5" id="KW-1185">Reference proteome</keyword>
<reference evidence="5" key="1">
    <citation type="submission" date="2013-03" db="EMBL/GenBank/DDBJ databases">
        <authorList>
            <person name="Jeffery W."/>
            <person name="Warren W."/>
            <person name="Wilson R.K."/>
        </authorList>
    </citation>
    <scope>NUCLEOTIDE SEQUENCE</scope>
    <source>
        <strain evidence="5">female</strain>
    </source>
</reference>
<dbReference type="PANTHER" id="PTHR11818:SF103">
    <property type="entry name" value="BETA_GAMMA CRYSTALLIN 'GREEK KEY' DOMAIN-CONTAINING PROTEIN"/>
    <property type="match status" value="1"/>
</dbReference>
<dbReference type="GO" id="GO:0005212">
    <property type="term" value="F:structural constituent of eye lens"/>
    <property type="evidence" value="ECO:0007669"/>
    <property type="project" value="TreeGrafter"/>
</dbReference>
<sequence>MLLSFDGLLLQNFRPTTVPDQQFLWLSGSKNQSPFKPSLERGGVERTTLPGTMNKIIVYEHFDFQGLSREFTSDVSDLVAKNFDNCISSLKVIGNPWVAYEHTKYYGHIQVYEEGEHARVEHDNVISSLQLVSEDLTNPQITLYEHPYYQGRQLVLRNETNLCHGSFNDIASSHKVQRGAWLLYEHPDKTGHRMLARFSQDVPDYGHFHDKLSYVVPLKPGKPSVSAEVLWDKKEEHVQSVVIDSISSVNRSSQERTFTTEMGRDYETSVNESFNFSNSTEIKWGTSINVDVMGLFKGGHNLSLSNTFKVELGKSNTRTEKKSVRISLPNTVSPNTKLTVNVVRKQVSVKVPVKLIITTGSQCKEEYGEYRCQSGESITTEYDEEEI</sequence>
<dbReference type="GeneTree" id="ENSGT00420000030545"/>
<feature type="domain" description="Beta/gamma crystallin 'Greek key'" evidence="3">
    <location>
        <begin position="95"/>
        <end position="133"/>
    </location>
</feature>
<dbReference type="SMART" id="SM00247">
    <property type="entry name" value="XTALbg"/>
    <property type="match status" value="2"/>
</dbReference>
<dbReference type="InterPro" id="IPR011024">
    <property type="entry name" value="G_crystallin-like"/>
</dbReference>
<organism evidence="4 5">
    <name type="scientific">Astyanax mexicanus</name>
    <name type="common">Blind cave fish</name>
    <name type="synonym">Astyanax fasciatus mexicanus</name>
    <dbReference type="NCBI Taxonomy" id="7994"/>
    <lineage>
        <taxon>Eukaryota</taxon>
        <taxon>Metazoa</taxon>
        <taxon>Chordata</taxon>
        <taxon>Craniata</taxon>
        <taxon>Vertebrata</taxon>
        <taxon>Euteleostomi</taxon>
        <taxon>Actinopterygii</taxon>
        <taxon>Neopterygii</taxon>
        <taxon>Teleostei</taxon>
        <taxon>Ostariophysi</taxon>
        <taxon>Characiformes</taxon>
        <taxon>Characoidei</taxon>
        <taxon>Acestrorhamphidae</taxon>
        <taxon>Acestrorhamphinae</taxon>
        <taxon>Astyanax</taxon>
    </lineage>
</organism>
<keyword evidence="2" id="KW-0677">Repeat</keyword>